<reference evidence="2 3" key="1">
    <citation type="submission" date="2018-07" db="EMBL/GenBank/DDBJ databases">
        <title>Genomic Encyclopedia of Type Strains, Phase IV (KMG-IV): sequencing the most valuable type-strain genomes for metagenomic binning, comparative biology and taxonomic classification.</title>
        <authorList>
            <person name="Goeker M."/>
        </authorList>
    </citation>
    <scope>NUCLEOTIDE SEQUENCE [LARGE SCALE GENOMIC DNA]</scope>
    <source>
        <strain evidence="2 3">DSM 21352</strain>
    </source>
</reference>
<dbReference type="EMBL" id="QQAV01000009">
    <property type="protein sequence ID" value="RDI21263.1"/>
    <property type="molecule type" value="Genomic_DNA"/>
</dbReference>
<gene>
    <name evidence="2" type="ORF">DFR41_10959</name>
</gene>
<evidence type="ECO:0000256" key="1">
    <source>
        <dbReference type="SAM" id="SignalP"/>
    </source>
</evidence>
<keyword evidence="3" id="KW-1185">Reference proteome</keyword>
<dbReference type="RefSeq" id="WP_147284404.1">
    <property type="nucleotide sequence ID" value="NZ_QQAV01000009.1"/>
</dbReference>
<organism evidence="2 3">
    <name type="scientific">Pseudacidovorax intermedius</name>
    <dbReference type="NCBI Taxonomy" id="433924"/>
    <lineage>
        <taxon>Bacteria</taxon>
        <taxon>Pseudomonadati</taxon>
        <taxon>Pseudomonadota</taxon>
        <taxon>Betaproteobacteria</taxon>
        <taxon>Burkholderiales</taxon>
        <taxon>Comamonadaceae</taxon>
        <taxon>Pseudacidovorax</taxon>
    </lineage>
</organism>
<dbReference type="AlphaFoldDB" id="A0A370F8Y5"/>
<sequence>MTQGARRAAALWGLAVLTLPTPSFAEQVSDTNSPYTVSARLDFRINIGKYMYLRVGPPGAGLATVGFNVGAVLPGAPTVATNGNSQAVPWTAAAPTFTVSPSNNVLAVEVGSNAGTVSLQATVLSPLAAGSAVIPMGSVTVSSDNGGLPAPAIPAAGTGAAVTVSGTAFGNLVTQRSANWTFGLNAGPSIRAGSYSGQVGFTAVAP</sequence>
<evidence type="ECO:0000313" key="2">
    <source>
        <dbReference type="EMBL" id="RDI21263.1"/>
    </source>
</evidence>
<feature type="signal peptide" evidence="1">
    <location>
        <begin position="1"/>
        <end position="25"/>
    </location>
</feature>
<name>A0A370F8Y5_9BURK</name>
<dbReference type="OrthoDB" id="8853963at2"/>
<protein>
    <submittedName>
        <fullName evidence="2">Uncharacterized protein</fullName>
    </submittedName>
</protein>
<comment type="caution">
    <text evidence="2">The sequence shown here is derived from an EMBL/GenBank/DDBJ whole genome shotgun (WGS) entry which is preliminary data.</text>
</comment>
<accession>A0A370F8Y5</accession>
<feature type="chain" id="PRO_5017010207" evidence="1">
    <location>
        <begin position="26"/>
        <end position="206"/>
    </location>
</feature>
<evidence type="ECO:0000313" key="3">
    <source>
        <dbReference type="Proteomes" id="UP000255265"/>
    </source>
</evidence>
<proteinExistence type="predicted"/>
<keyword evidence="1" id="KW-0732">Signal</keyword>
<dbReference type="Proteomes" id="UP000255265">
    <property type="component" value="Unassembled WGS sequence"/>
</dbReference>